<dbReference type="Proteomes" id="UP000188603">
    <property type="component" value="Chromosome"/>
</dbReference>
<dbReference type="EMBL" id="CP019699">
    <property type="protein sequence ID" value="AQS55958.1"/>
    <property type="molecule type" value="Genomic_DNA"/>
</dbReference>
<feature type="transmembrane region" description="Helical" evidence="1">
    <location>
        <begin position="27"/>
        <end position="48"/>
    </location>
</feature>
<keyword evidence="1" id="KW-0812">Transmembrane</keyword>
<feature type="transmembrane region" description="Helical" evidence="1">
    <location>
        <begin position="381"/>
        <end position="402"/>
    </location>
</feature>
<organism evidence="3 4">
    <name type="scientific">Novibacillus thermophilus</name>
    <dbReference type="NCBI Taxonomy" id="1471761"/>
    <lineage>
        <taxon>Bacteria</taxon>
        <taxon>Bacillati</taxon>
        <taxon>Bacillota</taxon>
        <taxon>Bacilli</taxon>
        <taxon>Bacillales</taxon>
        <taxon>Thermoactinomycetaceae</taxon>
        <taxon>Novibacillus</taxon>
    </lineage>
</organism>
<dbReference type="STRING" id="1471761.B0W44_09430"/>
<sequence length="798" mass="87169">MLGDNVPLQVQSEVGEFNLGKSALSTYIRYILAVGFLFILVCTGNLPVTYGQDRVEMSVETGFNGEVKYGSWAPIRITLTNNGSAIQGNVYLDVNRNANDGDWTGTVEAHVDLPQGTTKTLTLLAPSERVQAGQKLVFTADGSKVTEANVRVNQLGPYEMTVGVLSTSPEAGKFLHGLKMGGGNRAPHIYELQPDVIPEVGIGLSSLDVLVLNNFPAETLNVNQVEAVKNWVARGGTLILGGGPGYEKSAQAFQELSPVDVSGTTTIDAVDVFQRQKEYGAELKFTSPLTVSEGTLRPDAKALVAQDGLPIVASKAWREGDVIYTAYNLTAPPIADWNGNAVWWESFLSGSRQYVTQFDRFPWSLRQSVDYNPSLQLPSPGGMAIAFLIYVLLVGPVLYLLLRRFDKRGWAWGVIPLCAVLVAFGVYTYGAEKRSEAVMVHDVQVVKLYPDDFAELRGASAVFVPEGGTYTLRLPNTVFAWPGRSDVTTTTAGDWNDSRVHITPEGTDVTFEKVEFWSLRKAYVEGYVNGGQIAANLTMEGERVVGTVTNETKWDLRDAHVLAGGQMSAIGGLKKGETKQIDVKLDPVPVRHPGLLSRQLLPTAGGKADEFRREVMLLQYLEHEGYHLQPFPSQVQLMGWTEQPVYESTVAGRTSDQYSLSLVIAPLEIRPDKDGKVVYPKGSIIPAVVATSGAVDIMPEGFNILQGTGSVTFRFDLNVEENVTLDKLNVELQGAVSKVEWFNWKAGEWEETNGHSDQSLDEYVSGTGEVLVKVSRDQAGSDQFYPFPVLEAEGKVVR</sequence>
<dbReference type="RefSeq" id="WP_077719821.1">
    <property type="nucleotide sequence ID" value="NZ_CP019699.1"/>
</dbReference>
<accession>A0A1U9K7F2</accession>
<dbReference type="KEGG" id="ntr:B0W44_09430"/>
<dbReference type="Pfam" id="PF24157">
    <property type="entry name" value="DUF7408"/>
    <property type="match status" value="1"/>
</dbReference>
<feature type="transmembrane region" description="Helical" evidence="1">
    <location>
        <begin position="409"/>
        <end position="430"/>
    </location>
</feature>
<feature type="domain" description="DUF7408" evidence="2">
    <location>
        <begin position="207"/>
        <end position="328"/>
    </location>
</feature>
<evidence type="ECO:0000313" key="3">
    <source>
        <dbReference type="EMBL" id="AQS55958.1"/>
    </source>
</evidence>
<keyword evidence="4" id="KW-1185">Reference proteome</keyword>
<dbReference type="OrthoDB" id="137965at2"/>
<dbReference type="AlphaFoldDB" id="A0A1U9K7F2"/>
<evidence type="ECO:0000259" key="2">
    <source>
        <dbReference type="Pfam" id="PF24157"/>
    </source>
</evidence>
<proteinExistence type="predicted"/>
<evidence type="ECO:0000313" key="4">
    <source>
        <dbReference type="Proteomes" id="UP000188603"/>
    </source>
</evidence>
<keyword evidence="1" id="KW-1133">Transmembrane helix</keyword>
<evidence type="ECO:0000256" key="1">
    <source>
        <dbReference type="SAM" id="Phobius"/>
    </source>
</evidence>
<reference evidence="3 4" key="1">
    <citation type="journal article" date="2015" name="Int. J. Syst. Evol. Microbiol.">
        <title>Novibacillus thermophilus gen. nov., sp. nov., a Gram-staining-negative and moderately thermophilic member of the family Thermoactinomycetaceae.</title>
        <authorList>
            <person name="Yang G."/>
            <person name="Chen J."/>
            <person name="Zhou S."/>
        </authorList>
    </citation>
    <scope>NUCLEOTIDE SEQUENCE [LARGE SCALE GENOMIC DNA]</scope>
    <source>
        <strain evidence="3 4">SG-1</strain>
    </source>
</reference>
<protein>
    <recommendedName>
        <fullName evidence="2">DUF7408 domain-containing protein</fullName>
    </recommendedName>
</protein>
<dbReference type="SUPFAM" id="SSF52317">
    <property type="entry name" value="Class I glutamine amidotransferase-like"/>
    <property type="match status" value="1"/>
</dbReference>
<gene>
    <name evidence="3" type="ORF">B0W44_09430</name>
</gene>
<dbReference type="InterPro" id="IPR029062">
    <property type="entry name" value="Class_I_gatase-like"/>
</dbReference>
<dbReference type="Gene3D" id="3.40.50.880">
    <property type="match status" value="1"/>
</dbReference>
<keyword evidence="1" id="KW-0472">Membrane</keyword>
<dbReference type="InterPro" id="IPR055831">
    <property type="entry name" value="DUF7408"/>
</dbReference>
<name>A0A1U9K7F2_9BACL</name>